<dbReference type="EMBL" id="VLTM01000037">
    <property type="protein sequence ID" value="KAA0161282.1"/>
    <property type="molecule type" value="Genomic_DNA"/>
</dbReference>
<dbReference type="Pfam" id="PF21010">
    <property type="entry name" value="HA2_C"/>
    <property type="match status" value="1"/>
</dbReference>
<name>A0A5A8D6Z2_CAFRO</name>
<accession>A0A5A8D6Z2</accession>
<feature type="region of interest" description="Disordered" evidence="1">
    <location>
        <begin position="399"/>
        <end position="429"/>
    </location>
</feature>
<organism evidence="2 3">
    <name type="scientific">Cafeteria roenbergensis</name>
    <name type="common">Marine flagellate</name>
    <dbReference type="NCBI Taxonomy" id="33653"/>
    <lineage>
        <taxon>Eukaryota</taxon>
        <taxon>Sar</taxon>
        <taxon>Stramenopiles</taxon>
        <taxon>Bigyra</taxon>
        <taxon>Opalozoa</taxon>
        <taxon>Bicosoecida</taxon>
        <taxon>Cafeteriaceae</taxon>
        <taxon>Cafeteria</taxon>
    </lineage>
</organism>
<dbReference type="AlphaFoldDB" id="A0A5A8D6Z2"/>
<evidence type="ECO:0000313" key="2">
    <source>
        <dbReference type="EMBL" id="KAA0161282.1"/>
    </source>
</evidence>
<dbReference type="Proteomes" id="UP000325113">
    <property type="component" value="Unassembled WGS sequence"/>
</dbReference>
<evidence type="ECO:0008006" key="4">
    <source>
        <dbReference type="Google" id="ProtNLM"/>
    </source>
</evidence>
<reference evidence="2 3" key="1">
    <citation type="submission" date="2019-07" db="EMBL/GenBank/DDBJ databases">
        <title>Genomes of Cafeteria roenbergensis.</title>
        <authorList>
            <person name="Fischer M.G."/>
            <person name="Hackl T."/>
            <person name="Roman M."/>
        </authorList>
    </citation>
    <scope>NUCLEOTIDE SEQUENCE [LARGE SCALE GENOMIC DNA]</scope>
    <source>
        <strain evidence="2 3">Cflag</strain>
    </source>
</reference>
<gene>
    <name evidence="2" type="ORF">FNF31_03896</name>
</gene>
<sequence length="429" mass="43937">MLLASLDPALHCAEECLSLAAVLSAGDPVLPPAEASRQLDDAAAKSKRRGHGGRAGSGDDSEGDDGEAGLMSFHRFLAAEGDHLTLVNMYSAWDANGRRDDWCRGFGLRPHVMRRAGDVRALLHRSLRRLLDQAAASRADAAGRNPATAAASKAHAADEPPASLCIGSCGGDGSLVLQAAVRGSPTNLASLGRDGAYVTVRGGRAAKLRAHCVLSQLTGDASVPPWVLYDSVALSPSGQLMLGACSAVDPRWAVGAAGRAGLRLQEQDPTRARLAATIAEEAGDEGGELELDEAKLNAAIGAILRRGGSTGDAEAVLGGGLGREAATSARSEGAARARSAGLDGVAPLAKRGRKVGPEVGASGASDQAGAPGVAEGAREWRRRSEALGLRQSGILARLAAQSKSERKRGASRKPQLLSFADPDGGDDDI</sequence>
<protein>
    <recommendedName>
        <fullName evidence="4">Helicase-associated domain-containing protein</fullName>
    </recommendedName>
</protein>
<comment type="caution">
    <text evidence="2">The sequence shown here is derived from an EMBL/GenBank/DDBJ whole genome shotgun (WGS) entry which is preliminary data.</text>
</comment>
<proteinExistence type="predicted"/>
<feature type="region of interest" description="Disordered" evidence="1">
    <location>
        <begin position="33"/>
        <end position="65"/>
    </location>
</feature>
<evidence type="ECO:0000313" key="3">
    <source>
        <dbReference type="Proteomes" id="UP000325113"/>
    </source>
</evidence>
<feature type="region of interest" description="Disordered" evidence="1">
    <location>
        <begin position="348"/>
        <end position="379"/>
    </location>
</feature>
<evidence type="ECO:0000256" key="1">
    <source>
        <dbReference type="SAM" id="MobiDB-lite"/>
    </source>
</evidence>